<organism evidence="2 3">
    <name type="scientific">Lacinutrix neustonica</name>
    <dbReference type="NCBI Taxonomy" id="2980107"/>
    <lineage>
        <taxon>Bacteria</taxon>
        <taxon>Pseudomonadati</taxon>
        <taxon>Bacteroidota</taxon>
        <taxon>Flavobacteriia</taxon>
        <taxon>Flavobacteriales</taxon>
        <taxon>Flavobacteriaceae</taxon>
        <taxon>Lacinutrix</taxon>
    </lineage>
</organism>
<dbReference type="RefSeq" id="WP_267676504.1">
    <property type="nucleotide sequence ID" value="NZ_CP113088.1"/>
</dbReference>
<dbReference type="KEGG" id="lnu:N7U66_18950"/>
<dbReference type="EMBL" id="CP113088">
    <property type="protein sequence ID" value="WAC01906.1"/>
    <property type="molecule type" value="Genomic_DNA"/>
</dbReference>
<evidence type="ECO:0000313" key="2">
    <source>
        <dbReference type="EMBL" id="WAC01906.1"/>
    </source>
</evidence>
<reference evidence="2" key="1">
    <citation type="submission" date="2022-11" db="EMBL/GenBank/DDBJ databases">
        <title>Lacinutrix neustonica HL-RS19T sp. nov., isolated from the surface microlayer sample of brackish Lake Shihwa.</title>
        <authorList>
            <person name="Choi J.Y."/>
            <person name="Hwang C.Y."/>
        </authorList>
    </citation>
    <scope>NUCLEOTIDE SEQUENCE</scope>
    <source>
        <strain evidence="2">HL-RS19</strain>
    </source>
</reference>
<sequence>MLKKQITILLLLVVSLFSPAQNTTLISENQDPISYATISFGNGNGLFADDAGQFYFTKKLYSDIDSIHISALGYKKVSLSTENLPSTIVLESKVNTLQEIIIRGLPKGKFKIETLKPTTHDDYFKCWLPTIESEIAVFFPNESEHIKRLKTIEIPIKVEAKNWEKRKQKTKEKRPFSTLFKVNFYENNNGYPGEVLTYDKITFIATEANEAIYELEVLDHNLIIPKEGFFISLQVLGYTDNNGKLLPNKKYQEVKTKRGLVKVSTTFRPLLPFTGDILEKRTFVKRVFLNDGAWVLYDKEAIDNSNLLKAGLNNYGLGYTMEVYKTKE</sequence>
<evidence type="ECO:0000313" key="3">
    <source>
        <dbReference type="Proteomes" id="UP001164705"/>
    </source>
</evidence>
<evidence type="ECO:0008006" key="4">
    <source>
        <dbReference type="Google" id="ProtNLM"/>
    </source>
</evidence>
<feature type="signal peptide" evidence="1">
    <location>
        <begin position="1"/>
        <end position="20"/>
    </location>
</feature>
<accession>A0A9E8MVN8</accession>
<proteinExistence type="predicted"/>
<protein>
    <recommendedName>
        <fullName evidence="4">Carboxypeptidase-like regulatory domain-containing protein</fullName>
    </recommendedName>
</protein>
<dbReference type="AlphaFoldDB" id="A0A9E8MVN8"/>
<feature type="chain" id="PRO_5038834674" description="Carboxypeptidase-like regulatory domain-containing protein" evidence="1">
    <location>
        <begin position="21"/>
        <end position="328"/>
    </location>
</feature>
<keyword evidence="1" id="KW-0732">Signal</keyword>
<name>A0A9E8MVN8_9FLAO</name>
<evidence type="ECO:0000256" key="1">
    <source>
        <dbReference type="SAM" id="SignalP"/>
    </source>
</evidence>
<keyword evidence="3" id="KW-1185">Reference proteome</keyword>
<dbReference type="Proteomes" id="UP001164705">
    <property type="component" value="Chromosome"/>
</dbReference>
<gene>
    <name evidence="2" type="ORF">N7U66_18950</name>
</gene>